<keyword evidence="5" id="KW-1185">Reference proteome</keyword>
<reference evidence="4 5" key="1">
    <citation type="submission" date="2018-03" db="EMBL/GenBank/DDBJ databases">
        <title>Genomic Encyclopedia of Archaeal and Bacterial Type Strains, Phase II (KMG-II): from individual species to whole genera.</title>
        <authorList>
            <person name="Goeker M."/>
        </authorList>
    </citation>
    <scope>NUCLEOTIDE SEQUENCE [LARGE SCALE GENOMIC DNA]</scope>
    <source>
        <strain evidence="4 5">DSM 100346</strain>
    </source>
</reference>
<evidence type="ECO:0000256" key="2">
    <source>
        <dbReference type="ARBA" id="ARBA00023002"/>
    </source>
</evidence>
<dbReference type="SUPFAM" id="SSF52218">
    <property type="entry name" value="Flavoproteins"/>
    <property type="match status" value="1"/>
</dbReference>
<sequence length="198" mass="22841">MKVVIVFNHPYEGSFCNAILQAVSNGLKKGNHQIDLIHLDRDNFNPVMTAHDLKAFRDQKPIDPQVINYQARIERADHLVFIFPIWWELMPAMTKGFIDKVIFPGVAYGYTNRANTRMKPLWTQIKGVTMLTTMNTPKALYWAIFGNAIKKAVILGTLWKTGYRNLKWMSLNSVKQVPHQKRAKWLNGIEAKFAQLKN</sequence>
<protein>
    <submittedName>
        <fullName evidence="4">Putative NADPH-quinone reductase</fullName>
    </submittedName>
</protein>
<gene>
    <name evidence="4" type="ORF">CLV98_10694</name>
</gene>
<proteinExistence type="inferred from homology"/>
<dbReference type="InterPro" id="IPR003680">
    <property type="entry name" value="Flavodoxin_fold"/>
</dbReference>
<comment type="caution">
    <text evidence="4">The sequence shown here is derived from an EMBL/GenBank/DDBJ whole genome shotgun (WGS) entry which is preliminary data.</text>
</comment>
<dbReference type="Proteomes" id="UP000245880">
    <property type="component" value="Unassembled WGS sequence"/>
</dbReference>
<dbReference type="Pfam" id="PF02525">
    <property type="entry name" value="Flavodoxin_2"/>
    <property type="match status" value="1"/>
</dbReference>
<keyword evidence="2" id="KW-0560">Oxidoreductase</keyword>
<comment type="similarity">
    <text evidence="1">Belongs to the NAD(P)H dehydrogenase (quinone) family.</text>
</comment>
<evidence type="ECO:0000313" key="4">
    <source>
        <dbReference type="EMBL" id="PWJ57623.1"/>
    </source>
</evidence>
<dbReference type="AlphaFoldDB" id="A0A316AIS0"/>
<evidence type="ECO:0000313" key="5">
    <source>
        <dbReference type="Proteomes" id="UP000245880"/>
    </source>
</evidence>
<organism evidence="4 5">
    <name type="scientific">Dyadobacter jejuensis</name>
    <dbReference type="NCBI Taxonomy" id="1082580"/>
    <lineage>
        <taxon>Bacteria</taxon>
        <taxon>Pseudomonadati</taxon>
        <taxon>Bacteroidota</taxon>
        <taxon>Cytophagia</taxon>
        <taxon>Cytophagales</taxon>
        <taxon>Spirosomataceae</taxon>
        <taxon>Dyadobacter</taxon>
    </lineage>
</organism>
<dbReference type="InterPro" id="IPR029039">
    <property type="entry name" value="Flavoprotein-like_sf"/>
</dbReference>
<name>A0A316AIS0_9BACT</name>
<dbReference type="EMBL" id="QGDT01000006">
    <property type="protein sequence ID" value="PWJ57623.1"/>
    <property type="molecule type" value="Genomic_DNA"/>
</dbReference>
<dbReference type="InterPro" id="IPR051545">
    <property type="entry name" value="NAD(P)H_dehydrogenase_qn"/>
</dbReference>
<dbReference type="GO" id="GO:0005829">
    <property type="term" value="C:cytosol"/>
    <property type="evidence" value="ECO:0007669"/>
    <property type="project" value="TreeGrafter"/>
</dbReference>
<evidence type="ECO:0000259" key="3">
    <source>
        <dbReference type="Pfam" id="PF02525"/>
    </source>
</evidence>
<accession>A0A316AIS0</accession>
<dbReference type="Gene3D" id="3.40.50.360">
    <property type="match status" value="1"/>
</dbReference>
<evidence type="ECO:0000256" key="1">
    <source>
        <dbReference type="ARBA" id="ARBA00006252"/>
    </source>
</evidence>
<dbReference type="GO" id="GO:0003955">
    <property type="term" value="F:NAD(P)H dehydrogenase (quinone) activity"/>
    <property type="evidence" value="ECO:0007669"/>
    <property type="project" value="TreeGrafter"/>
</dbReference>
<dbReference type="OrthoDB" id="652200at2"/>
<dbReference type="RefSeq" id="WP_109674785.1">
    <property type="nucleotide sequence ID" value="NZ_QGDT01000006.1"/>
</dbReference>
<feature type="domain" description="Flavodoxin-like fold" evidence="3">
    <location>
        <begin position="1"/>
        <end position="183"/>
    </location>
</feature>
<dbReference type="PANTHER" id="PTHR10204:SF34">
    <property type="entry name" value="NAD(P)H DEHYDROGENASE [QUINONE] 1 ISOFORM 1"/>
    <property type="match status" value="1"/>
</dbReference>
<dbReference type="PANTHER" id="PTHR10204">
    <property type="entry name" value="NAD P H OXIDOREDUCTASE-RELATED"/>
    <property type="match status" value="1"/>
</dbReference>